<dbReference type="AlphaFoldDB" id="A0AA97F797"/>
<dbReference type="RefSeq" id="WP_317082028.1">
    <property type="nucleotide sequence ID" value="NZ_CP136594.1"/>
</dbReference>
<name>A0AA97F797_9SPHN</name>
<dbReference type="InterPro" id="IPR037401">
    <property type="entry name" value="SnoaL-like"/>
</dbReference>
<evidence type="ECO:0000259" key="1">
    <source>
        <dbReference type="Pfam" id="PF12680"/>
    </source>
</evidence>
<dbReference type="EMBL" id="CP136594">
    <property type="protein sequence ID" value="WOE75268.1"/>
    <property type="molecule type" value="Genomic_DNA"/>
</dbReference>
<organism evidence="2 3">
    <name type="scientific">Alterisphingorhabdus coralli</name>
    <dbReference type="NCBI Taxonomy" id="3071408"/>
    <lineage>
        <taxon>Bacteria</taxon>
        <taxon>Pseudomonadati</taxon>
        <taxon>Pseudomonadota</taxon>
        <taxon>Alphaproteobacteria</taxon>
        <taxon>Sphingomonadales</taxon>
        <taxon>Sphingomonadaceae</taxon>
        <taxon>Alterisphingorhabdus (ex Yan et al. 2024)</taxon>
    </lineage>
</organism>
<evidence type="ECO:0000313" key="2">
    <source>
        <dbReference type="EMBL" id="WOE75268.1"/>
    </source>
</evidence>
<keyword evidence="3" id="KW-1185">Reference proteome</keyword>
<dbReference type="InterPro" id="IPR032710">
    <property type="entry name" value="NTF2-like_dom_sf"/>
</dbReference>
<evidence type="ECO:0000313" key="3">
    <source>
        <dbReference type="Proteomes" id="UP001302429"/>
    </source>
</evidence>
<dbReference type="Pfam" id="PF12680">
    <property type="entry name" value="SnoaL_2"/>
    <property type="match status" value="1"/>
</dbReference>
<feature type="domain" description="SnoaL-like" evidence="1">
    <location>
        <begin position="15"/>
        <end position="122"/>
    </location>
</feature>
<sequence>MEPQDMYRLAQDLGEAKNRQNVYDALKFMHEDMVLESPAWGLVARGKTENAAVLEAFFNDYPDYHVSFDNYVADGSHFIGWGTVQMTMAAHAHDAGGQRPNGRRITLPVTIRMGFKDGLIAHEVFNCDLMQIALQSGITPNTIANAVFPMQKEADHAA</sequence>
<reference evidence="2 3" key="1">
    <citation type="submission" date="2023-10" db="EMBL/GenBank/DDBJ databases">
        <title>Complete genome sequence of a Sphingomonadaceae bacterium.</title>
        <authorList>
            <person name="Yan C."/>
        </authorList>
    </citation>
    <scope>NUCLEOTIDE SEQUENCE [LARGE SCALE GENOMIC DNA]</scope>
    <source>
        <strain evidence="2 3">SCSIO 66989</strain>
    </source>
</reference>
<protein>
    <submittedName>
        <fullName evidence="2">Ester cyclase</fullName>
    </submittedName>
</protein>
<accession>A0AA97F797</accession>
<dbReference type="KEGG" id="acoa:RB602_00685"/>
<dbReference type="Proteomes" id="UP001302429">
    <property type="component" value="Chromosome"/>
</dbReference>
<dbReference type="Gene3D" id="3.10.450.50">
    <property type="match status" value="1"/>
</dbReference>
<dbReference type="SUPFAM" id="SSF54427">
    <property type="entry name" value="NTF2-like"/>
    <property type="match status" value="1"/>
</dbReference>
<proteinExistence type="predicted"/>
<gene>
    <name evidence="2" type="ORF">RB602_00685</name>
</gene>